<evidence type="ECO:0000256" key="4">
    <source>
        <dbReference type="ARBA" id="ARBA00023136"/>
    </source>
</evidence>
<evidence type="ECO:0000256" key="2">
    <source>
        <dbReference type="ARBA" id="ARBA00022692"/>
    </source>
</evidence>
<dbReference type="InterPro" id="IPR007016">
    <property type="entry name" value="O-antigen_ligase-rel_domated"/>
</dbReference>
<dbReference type="AlphaFoldDB" id="A0A5R8M4M5"/>
<dbReference type="GO" id="GO:0016020">
    <property type="term" value="C:membrane"/>
    <property type="evidence" value="ECO:0007669"/>
    <property type="project" value="UniProtKB-SubCell"/>
</dbReference>
<protein>
    <recommendedName>
        <fullName evidence="6">O-antigen ligase-related domain-containing protein</fullName>
    </recommendedName>
</protein>
<dbReference type="EMBL" id="VBUK01000005">
    <property type="protein sequence ID" value="TLF44551.1"/>
    <property type="molecule type" value="Genomic_DNA"/>
</dbReference>
<keyword evidence="3 5" id="KW-1133">Transmembrane helix</keyword>
<dbReference type="PANTHER" id="PTHR37422">
    <property type="entry name" value="TEICHURONIC ACID BIOSYNTHESIS PROTEIN TUAE"/>
    <property type="match status" value="1"/>
</dbReference>
<evidence type="ECO:0000256" key="3">
    <source>
        <dbReference type="ARBA" id="ARBA00022989"/>
    </source>
</evidence>
<proteinExistence type="predicted"/>
<reference evidence="7 8" key="1">
    <citation type="journal article" date="2017" name="Int. J. Syst. Evol. Microbiol.">
        <title>Maripseudobacter aurantiacus gen. nov., sp. nov., a novel member of the family Flavobacteriaceae isolated from a sedimentation basin.</title>
        <authorList>
            <person name="Chen C."/>
            <person name="Su Y."/>
            <person name="Tao T."/>
            <person name="Fu G."/>
            <person name="Zhang C."/>
            <person name="Sun C."/>
            <person name="Zhang X."/>
            <person name="Wu M."/>
        </authorList>
    </citation>
    <scope>NUCLEOTIDE SEQUENCE [LARGE SCALE GENOMIC DNA]</scope>
    <source>
        <strain evidence="8">CDA4</strain>
    </source>
</reference>
<feature type="transmembrane region" description="Helical" evidence="5">
    <location>
        <begin position="282"/>
        <end position="302"/>
    </location>
</feature>
<keyword evidence="4 5" id="KW-0472">Membrane</keyword>
<name>A0A5R8M4M5_9FLAO</name>
<accession>A0A5R8M4M5</accession>
<dbReference type="Proteomes" id="UP000308382">
    <property type="component" value="Unassembled WGS sequence"/>
</dbReference>
<gene>
    <name evidence="7" type="ORF">FEK29_09905</name>
</gene>
<evidence type="ECO:0000313" key="8">
    <source>
        <dbReference type="Proteomes" id="UP000308382"/>
    </source>
</evidence>
<feature type="transmembrane region" description="Helical" evidence="5">
    <location>
        <begin position="127"/>
        <end position="146"/>
    </location>
</feature>
<dbReference type="PANTHER" id="PTHR37422:SF13">
    <property type="entry name" value="LIPOPOLYSACCHARIDE BIOSYNTHESIS PROTEIN PA4999-RELATED"/>
    <property type="match status" value="1"/>
</dbReference>
<dbReference type="InterPro" id="IPR051533">
    <property type="entry name" value="WaaL-like"/>
</dbReference>
<feature type="transmembrane region" description="Helical" evidence="5">
    <location>
        <begin position="68"/>
        <end position="88"/>
    </location>
</feature>
<evidence type="ECO:0000256" key="5">
    <source>
        <dbReference type="SAM" id="Phobius"/>
    </source>
</evidence>
<keyword evidence="2 5" id="KW-0812">Transmembrane</keyword>
<feature type="transmembrane region" description="Helical" evidence="5">
    <location>
        <begin position="95"/>
        <end position="115"/>
    </location>
</feature>
<evidence type="ECO:0000313" key="7">
    <source>
        <dbReference type="EMBL" id="TLF44551.1"/>
    </source>
</evidence>
<feature type="domain" description="O-antigen ligase-related" evidence="6">
    <location>
        <begin position="158"/>
        <end position="295"/>
    </location>
</feature>
<evidence type="ECO:0000256" key="1">
    <source>
        <dbReference type="ARBA" id="ARBA00004141"/>
    </source>
</evidence>
<dbReference type="Pfam" id="PF04932">
    <property type="entry name" value="Wzy_C"/>
    <property type="match status" value="1"/>
</dbReference>
<comment type="caution">
    <text evidence="7">The sequence shown here is derived from an EMBL/GenBank/DDBJ whole genome shotgun (WGS) entry which is preliminary data.</text>
</comment>
<feature type="transmembrane region" description="Helical" evidence="5">
    <location>
        <begin position="158"/>
        <end position="179"/>
    </location>
</feature>
<sequence>MLNIPGWVYEKISPIYSSALSYLSYVLMLIYFTLRRNLVFNSWLLILGIFYFGIGSLVNQTFITESTLTYLILIVKYFITIIGGYQVLRDTSKSELLLILIIGCLTVFLQIFIFYNPLTDGSRYSGFYLNPNSLGFICIMGYGLTFSMDKNWKLIGQIIFTIVGFLTFSRTFIIVWLLINVLAIRLSIKNIRTLLVGGVLLIGLITYNSFLPNSNARLDAMTKIFEGKSKNTSKLEEGGRTETWANFYPFIYSQPIFGNGYGAFSGNGVGGAAGVHNAYLKVIGEAGIFAFLIFILIFIMLIKNSYDIFLNQPHLFLMSTGLSLFLLTNHNYFDSGYVLFFTMWLQFQTKEQIDK</sequence>
<keyword evidence="8" id="KW-1185">Reference proteome</keyword>
<feature type="transmembrane region" description="Helical" evidence="5">
    <location>
        <begin position="43"/>
        <end position="62"/>
    </location>
</feature>
<organism evidence="7 8">
    <name type="scientific">Maribacter aurantiacus</name>
    <dbReference type="NCBI Taxonomy" id="1882343"/>
    <lineage>
        <taxon>Bacteria</taxon>
        <taxon>Pseudomonadati</taxon>
        <taxon>Bacteroidota</taxon>
        <taxon>Flavobacteriia</taxon>
        <taxon>Flavobacteriales</taxon>
        <taxon>Flavobacteriaceae</taxon>
        <taxon>Maribacter</taxon>
    </lineage>
</organism>
<feature type="transmembrane region" description="Helical" evidence="5">
    <location>
        <begin position="191"/>
        <end position="211"/>
    </location>
</feature>
<feature type="transmembrane region" description="Helical" evidence="5">
    <location>
        <begin position="322"/>
        <end position="345"/>
    </location>
</feature>
<evidence type="ECO:0000259" key="6">
    <source>
        <dbReference type="Pfam" id="PF04932"/>
    </source>
</evidence>
<feature type="transmembrane region" description="Helical" evidence="5">
    <location>
        <begin position="15"/>
        <end position="34"/>
    </location>
</feature>
<comment type="subcellular location">
    <subcellularLocation>
        <location evidence="1">Membrane</location>
        <topology evidence="1">Multi-pass membrane protein</topology>
    </subcellularLocation>
</comment>